<keyword evidence="2" id="KW-0647">Proteasome</keyword>
<dbReference type="InterPro" id="IPR057985">
    <property type="entry name" value="TPR_PSMD3_N"/>
</dbReference>
<dbReference type="InterPro" id="IPR050756">
    <property type="entry name" value="CSN3"/>
</dbReference>
<evidence type="ECO:0000256" key="2">
    <source>
        <dbReference type="ARBA" id="ARBA00022942"/>
    </source>
</evidence>
<dbReference type="Pfam" id="PF25573">
    <property type="entry name" value="TPR_PSMD3_N"/>
    <property type="match status" value="1"/>
</dbReference>
<sequence length="495" mass="56871">MPPMAAAAVEKMEVDEKEARIENIREQLSLLDKAEAHLIGRVLQTIPKFRKTLNNQVLNKLVLTQISHNAIFAEQVLKYVPYTAPPTPIVVDNTPQPMDTTPSKPSKAYKKSLKPIYSSTESDSFLRLLIIIHLYSQNKYAEALELCDLQIKICDKQDKRNLDHFAAKTIYYLCVIYEKQGRLFELQGFLNSRLRTATLRHFTESQAVLIYSLLRCYLINRQYQSAAHLVSKVAFPENASNNDLARYMYYQGRIKALQLDYTAAAGYFLQAQRKAPQEGAIGFKQTVQKWVVVISLLQGEIPERNVFRQPIYRKCLAAYLDLTHAVRLGDIVRFNKVLEQSAKVFEADDTLTLIVRLRQNVIKTAIKQISLAYSKIFIKDIAKKLLMDNETETEYIVAKSIADGAIDAVITSETKDSPRYMQSSETADIYRTAEPQGHFDSRIRYCLELHNQAVKALRYPPKNKISFENIEQQREREQQELELAKELAEDDDEDF</sequence>
<name>A0A9P1IHC7_9PELO</name>
<dbReference type="InterPro" id="IPR011990">
    <property type="entry name" value="TPR-like_helical_dom_sf"/>
</dbReference>
<evidence type="ECO:0000313" key="5">
    <source>
        <dbReference type="EMBL" id="CAI5445055.1"/>
    </source>
</evidence>
<dbReference type="Proteomes" id="UP001152747">
    <property type="component" value="Unassembled WGS sequence"/>
</dbReference>
<proteinExistence type="inferred from homology"/>
<dbReference type="EMBL" id="CANHGI010000003">
    <property type="protein sequence ID" value="CAI5445055.1"/>
    <property type="molecule type" value="Genomic_DNA"/>
</dbReference>
<organism evidence="5 6">
    <name type="scientific">Caenorhabditis angaria</name>
    <dbReference type="NCBI Taxonomy" id="860376"/>
    <lineage>
        <taxon>Eukaryota</taxon>
        <taxon>Metazoa</taxon>
        <taxon>Ecdysozoa</taxon>
        <taxon>Nematoda</taxon>
        <taxon>Chromadorea</taxon>
        <taxon>Rhabditida</taxon>
        <taxon>Rhabditina</taxon>
        <taxon>Rhabditomorpha</taxon>
        <taxon>Rhabditoidea</taxon>
        <taxon>Rhabditidae</taxon>
        <taxon>Peloderinae</taxon>
        <taxon>Caenorhabditis</taxon>
    </lineage>
</organism>
<dbReference type="SMART" id="SM00088">
    <property type="entry name" value="PINT"/>
    <property type="match status" value="1"/>
</dbReference>
<accession>A0A9P1IHC7</accession>
<dbReference type="SUPFAM" id="SSF48452">
    <property type="entry name" value="TPR-like"/>
    <property type="match status" value="1"/>
</dbReference>
<dbReference type="GO" id="GO:0008541">
    <property type="term" value="C:proteasome regulatory particle, lid subcomplex"/>
    <property type="evidence" value="ECO:0007669"/>
    <property type="project" value="TreeGrafter"/>
</dbReference>
<feature type="coiled-coil region" evidence="3">
    <location>
        <begin position="467"/>
        <end position="494"/>
    </location>
</feature>
<dbReference type="GO" id="GO:0042176">
    <property type="term" value="P:regulation of protein catabolic process"/>
    <property type="evidence" value="ECO:0007669"/>
    <property type="project" value="InterPro"/>
</dbReference>
<keyword evidence="6" id="KW-1185">Reference proteome</keyword>
<dbReference type="GO" id="GO:0006511">
    <property type="term" value="P:ubiquitin-dependent protein catabolic process"/>
    <property type="evidence" value="ECO:0007669"/>
    <property type="project" value="TreeGrafter"/>
</dbReference>
<gene>
    <name evidence="5" type="ORF">CAMP_LOCUS7692</name>
</gene>
<dbReference type="PANTHER" id="PTHR10758:SF2">
    <property type="entry name" value="26S PROTEASOME NON-ATPASE REGULATORY SUBUNIT 3"/>
    <property type="match status" value="1"/>
</dbReference>
<comment type="similarity">
    <text evidence="1">Belongs to the proteasome subunit S3 family.</text>
</comment>
<dbReference type="PROSITE" id="PS50250">
    <property type="entry name" value="PCI"/>
    <property type="match status" value="1"/>
</dbReference>
<dbReference type="PANTHER" id="PTHR10758">
    <property type="entry name" value="26S PROTEASOME NON-ATPASE REGULATORY SUBUNIT 3/COP9 SIGNALOSOME COMPLEX SUBUNIT 3"/>
    <property type="match status" value="1"/>
</dbReference>
<dbReference type="InterPro" id="IPR013586">
    <property type="entry name" value="PSMD3_C"/>
</dbReference>
<evidence type="ECO:0000313" key="6">
    <source>
        <dbReference type="Proteomes" id="UP001152747"/>
    </source>
</evidence>
<evidence type="ECO:0000256" key="1">
    <source>
        <dbReference type="ARBA" id="ARBA00007912"/>
    </source>
</evidence>
<dbReference type="AlphaFoldDB" id="A0A9P1IHC7"/>
<evidence type="ECO:0000256" key="3">
    <source>
        <dbReference type="SAM" id="Coils"/>
    </source>
</evidence>
<keyword evidence="3" id="KW-0175">Coiled coil</keyword>
<reference evidence="5" key="1">
    <citation type="submission" date="2022-11" db="EMBL/GenBank/DDBJ databases">
        <authorList>
            <person name="Kikuchi T."/>
        </authorList>
    </citation>
    <scope>NUCLEOTIDE SEQUENCE</scope>
    <source>
        <strain evidence="5">PS1010</strain>
    </source>
</reference>
<feature type="coiled-coil region" evidence="3">
    <location>
        <begin position="7"/>
        <end position="34"/>
    </location>
</feature>
<protein>
    <recommendedName>
        <fullName evidence="4">PCI domain-containing protein</fullName>
    </recommendedName>
</protein>
<evidence type="ECO:0000259" key="4">
    <source>
        <dbReference type="PROSITE" id="PS50250"/>
    </source>
</evidence>
<comment type="caution">
    <text evidence="5">The sequence shown here is derived from an EMBL/GenBank/DDBJ whole genome shotgun (WGS) entry which is preliminary data.</text>
</comment>
<dbReference type="Gene3D" id="1.25.40.10">
    <property type="entry name" value="Tetratricopeptide repeat domain"/>
    <property type="match status" value="1"/>
</dbReference>
<dbReference type="OrthoDB" id="5830928at2759"/>
<feature type="domain" description="PCI" evidence="4">
    <location>
        <begin position="245"/>
        <end position="424"/>
    </location>
</feature>
<dbReference type="SMART" id="SM00753">
    <property type="entry name" value="PAM"/>
    <property type="match status" value="1"/>
</dbReference>
<dbReference type="Pfam" id="PF01399">
    <property type="entry name" value="PCI"/>
    <property type="match status" value="1"/>
</dbReference>
<dbReference type="GO" id="GO:0030234">
    <property type="term" value="F:enzyme regulator activity"/>
    <property type="evidence" value="ECO:0007669"/>
    <property type="project" value="InterPro"/>
</dbReference>
<dbReference type="Pfam" id="PF08375">
    <property type="entry name" value="Rpn3_C"/>
    <property type="match status" value="1"/>
</dbReference>
<dbReference type="InterPro" id="IPR000717">
    <property type="entry name" value="PCI_dom"/>
</dbReference>